<sequence>MHLPRQVFTLVLLATTAHAIPQVSLIPILQNLTATDSTTDSEPTSAPARAHPESTVDGWGDGVTETVTGSCDPDRCPPFLVHVETTATGFEDLATGTELGSLIDVHTSQDASVDVVTTRTPTLVSIHTEVEPTTQQGVGRPTETPGGMPTRPEDSPTPGVPQATSSPDSLLLDIVSRIGIPASSTGSGPAPPDNLLSATSETGQSSNVDPTQTAAIAQSQQAMEAGSSASISPVESAPGITASGQITLGSAILTLTPGLSSTLGDGATATYVAITTNDAGQTLITVSSSGTAVIATITEVPAAVTKPITRSEASITTAARSASLDSTGADNTVATSSSRGLAVSQRADIGQWFYVGMGLAGLGLVPG</sequence>
<feature type="compositionally biased region" description="Polar residues" evidence="1">
    <location>
        <begin position="196"/>
        <end position="210"/>
    </location>
</feature>
<feature type="region of interest" description="Disordered" evidence="1">
    <location>
        <begin position="131"/>
        <end position="167"/>
    </location>
</feature>
<feature type="compositionally biased region" description="Polar residues" evidence="1">
    <location>
        <begin position="35"/>
        <end position="44"/>
    </location>
</feature>
<organism evidence="3 4">
    <name type="scientific">Paraconiothyrium brasiliense</name>
    <dbReference type="NCBI Taxonomy" id="300254"/>
    <lineage>
        <taxon>Eukaryota</taxon>
        <taxon>Fungi</taxon>
        <taxon>Dikarya</taxon>
        <taxon>Ascomycota</taxon>
        <taxon>Pezizomycotina</taxon>
        <taxon>Dothideomycetes</taxon>
        <taxon>Pleosporomycetidae</taxon>
        <taxon>Pleosporales</taxon>
        <taxon>Massarineae</taxon>
        <taxon>Didymosphaeriaceae</taxon>
        <taxon>Paraconiothyrium</taxon>
    </lineage>
</organism>
<evidence type="ECO:0000313" key="3">
    <source>
        <dbReference type="EMBL" id="KAL1612687.1"/>
    </source>
</evidence>
<dbReference type="EMBL" id="JAKJXO020000001">
    <property type="protein sequence ID" value="KAL1612687.1"/>
    <property type="molecule type" value="Genomic_DNA"/>
</dbReference>
<feature type="chain" id="PRO_5046779687" evidence="2">
    <location>
        <begin position="20"/>
        <end position="367"/>
    </location>
</feature>
<gene>
    <name evidence="3" type="ORF">SLS60_000916</name>
</gene>
<feature type="signal peptide" evidence="2">
    <location>
        <begin position="1"/>
        <end position="19"/>
    </location>
</feature>
<protein>
    <submittedName>
        <fullName evidence="3">Uncharacterized protein</fullName>
    </submittedName>
</protein>
<evidence type="ECO:0000313" key="4">
    <source>
        <dbReference type="Proteomes" id="UP001521785"/>
    </source>
</evidence>
<evidence type="ECO:0000256" key="2">
    <source>
        <dbReference type="SAM" id="SignalP"/>
    </source>
</evidence>
<reference evidence="3 4" key="1">
    <citation type="submission" date="2024-02" db="EMBL/GenBank/DDBJ databases">
        <title>De novo assembly and annotation of 12 fungi associated with fruit tree decline syndrome in Ontario, Canada.</title>
        <authorList>
            <person name="Sulman M."/>
            <person name="Ellouze W."/>
            <person name="Ilyukhin E."/>
        </authorList>
    </citation>
    <scope>NUCLEOTIDE SEQUENCE [LARGE SCALE GENOMIC DNA]</scope>
    <source>
        <strain evidence="3 4">M42-189</strain>
    </source>
</reference>
<keyword evidence="4" id="KW-1185">Reference proteome</keyword>
<comment type="caution">
    <text evidence="3">The sequence shown here is derived from an EMBL/GenBank/DDBJ whole genome shotgun (WGS) entry which is preliminary data.</text>
</comment>
<feature type="region of interest" description="Disordered" evidence="1">
    <location>
        <begin position="182"/>
        <end position="236"/>
    </location>
</feature>
<evidence type="ECO:0000256" key="1">
    <source>
        <dbReference type="SAM" id="MobiDB-lite"/>
    </source>
</evidence>
<accession>A0ABR3S925</accession>
<feature type="compositionally biased region" description="Low complexity" evidence="1">
    <location>
        <begin position="211"/>
        <end position="222"/>
    </location>
</feature>
<proteinExistence type="predicted"/>
<name>A0ABR3S925_9PLEO</name>
<keyword evidence="2" id="KW-0732">Signal</keyword>
<feature type="region of interest" description="Disordered" evidence="1">
    <location>
        <begin position="35"/>
        <end position="71"/>
    </location>
</feature>
<dbReference type="Proteomes" id="UP001521785">
    <property type="component" value="Unassembled WGS sequence"/>
</dbReference>